<organism evidence="2 3">
    <name type="scientific">Cryptolaemus montrouzieri</name>
    <dbReference type="NCBI Taxonomy" id="559131"/>
    <lineage>
        <taxon>Eukaryota</taxon>
        <taxon>Metazoa</taxon>
        <taxon>Ecdysozoa</taxon>
        <taxon>Arthropoda</taxon>
        <taxon>Hexapoda</taxon>
        <taxon>Insecta</taxon>
        <taxon>Pterygota</taxon>
        <taxon>Neoptera</taxon>
        <taxon>Endopterygota</taxon>
        <taxon>Coleoptera</taxon>
        <taxon>Polyphaga</taxon>
        <taxon>Cucujiformia</taxon>
        <taxon>Coccinelloidea</taxon>
        <taxon>Coccinellidae</taxon>
        <taxon>Scymninae</taxon>
        <taxon>Scymnini</taxon>
        <taxon>Cryptolaemus</taxon>
    </lineage>
</organism>
<dbReference type="Proteomes" id="UP001516400">
    <property type="component" value="Unassembled WGS sequence"/>
</dbReference>
<feature type="compositionally biased region" description="Basic residues" evidence="1">
    <location>
        <begin position="132"/>
        <end position="142"/>
    </location>
</feature>
<name>A0ABD2MUK9_9CUCU</name>
<accession>A0ABD2MUK9</accession>
<reference evidence="2 3" key="1">
    <citation type="journal article" date="2021" name="BMC Biol.">
        <title>Horizontally acquired antibacterial genes associated with adaptive radiation of ladybird beetles.</title>
        <authorList>
            <person name="Li H.S."/>
            <person name="Tang X.F."/>
            <person name="Huang Y.H."/>
            <person name="Xu Z.Y."/>
            <person name="Chen M.L."/>
            <person name="Du X.Y."/>
            <person name="Qiu B.Y."/>
            <person name="Chen P.T."/>
            <person name="Zhang W."/>
            <person name="Slipinski A."/>
            <person name="Escalona H.E."/>
            <person name="Waterhouse R.M."/>
            <person name="Zwick A."/>
            <person name="Pang H."/>
        </authorList>
    </citation>
    <scope>NUCLEOTIDE SEQUENCE [LARGE SCALE GENOMIC DNA]</scope>
    <source>
        <strain evidence="2">SYSU2018</strain>
    </source>
</reference>
<dbReference type="AlphaFoldDB" id="A0ABD2MUK9"/>
<gene>
    <name evidence="2" type="ORF">HHI36_009171</name>
</gene>
<keyword evidence="3" id="KW-1185">Reference proteome</keyword>
<comment type="caution">
    <text evidence="2">The sequence shown here is derived from an EMBL/GenBank/DDBJ whole genome shotgun (WGS) entry which is preliminary data.</text>
</comment>
<sequence length="185" mass="21652">MGQKPSQMGGRYNKSKLPIFWTIGKKQETHNPNPDQPIKFQYKTRRKNFSKEKTQTSNNNNLKQCSVNNIKTLNNLSKTDSHQSNLTNSNVLTKSIKNSKDTNLNEVRSQIIKNQNVPSRTKSEPNLVQERNRHRHRRKNQKVKSNFSQFQQFGYEIEDIDSFLAKVSTKLTFFCVAEKSAYRYH</sequence>
<protein>
    <submittedName>
        <fullName evidence="2">Uncharacterized protein</fullName>
    </submittedName>
</protein>
<proteinExistence type="predicted"/>
<dbReference type="EMBL" id="JABFTP020000021">
    <property type="protein sequence ID" value="KAL3270113.1"/>
    <property type="molecule type" value="Genomic_DNA"/>
</dbReference>
<feature type="region of interest" description="Disordered" evidence="1">
    <location>
        <begin position="116"/>
        <end position="145"/>
    </location>
</feature>
<evidence type="ECO:0000256" key="1">
    <source>
        <dbReference type="SAM" id="MobiDB-lite"/>
    </source>
</evidence>
<evidence type="ECO:0000313" key="2">
    <source>
        <dbReference type="EMBL" id="KAL3270113.1"/>
    </source>
</evidence>
<feature type="compositionally biased region" description="Polar residues" evidence="1">
    <location>
        <begin position="116"/>
        <end position="126"/>
    </location>
</feature>
<evidence type="ECO:0000313" key="3">
    <source>
        <dbReference type="Proteomes" id="UP001516400"/>
    </source>
</evidence>